<evidence type="ECO:0000313" key="1">
    <source>
        <dbReference type="EMBL" id="KAI3360352.1"/>
    </source>
</evidence>
<dbReference type="EMBL" id="CM041547">
    <property type="protein sequence ID" value="KAI3360352.1"/>
    <property type="molecule type" value="Genomic_DNA"/>
</dbReference>
<proteinExistence type="predicted"/>
<comment type="caution">
    <text evidence="1">The sequence shown here is derived from an EMBL/GenBank/DDBJ whole genome shotgun (WGS) entry which is preliminary data.</text>
</comment>
<organism evidence="1 2">
    <name type="scientific">Scortum barcoo</name>
    <name type="common">barcoo grunter</name>
    <dbReference type="NCBI Taxonomy" id="214431"/>
    <lineage>
        <taxon>Eukaryota</taxon>
        <taxon>Metazoa</taxon>
        <taxon>Chordata</taxon>
        <taxon>Craniata</taxon>
        <taxon>Vertebrata</taxon>
        <taxon>Euteleostomi</taxon>
        <taxon>Actinopterygii</taxon>
        <taxon>Neopterygii</taxon>
        <taxon>Teleostei</taxon>
        <taxon>Neoteleostei</taxon>
        <taxon>Acanthomorphata</taxon>
        <taxon>Eupercaria</taxon>
        <taxon>Centrarchiformes</taxon>
        <taxon>Terapontoidei</taxon>
        <taxon>Terapontidae</taxon>
        <taxon>Scortum</taxon>
    </lineage>
</organism>
<sequence length="350" mass="39945">MQEFFFLEKHFTQAVLGKAPVFFQLRAANGLDIPYTGYAMLDFEVEGVGIPEWGVVVVKDEHCTHPLIIGMNVVTACWNAHFKWPGKSVSPPLQWKNQRVWRDALAICRCVEVTAEDGLLGYVRPARRGNVQIPPESEVLVWGRAWMGPRGADYCALVEALPDTSDVGVARTLAVVRNGRVPVRICNPHPYSLSLGWYEKLGKLYHIDEADVHGPRDLSLSLEGGVELLKWLWWMIEETLNNLTRAEWFSTLDLASGYWQVEMDPQDREKTAFSTPLGLFEFERMPFGLFNAPATFQRLMQQCLNGQVTESLLVYLDDTSSFTQPDFSSHLQCLDEVFQRLWRHGLKLRR</sequence>
<name>A0ACB8VZL5_9TELE</name>
<reference evidence="1" key="1">
    <citation type="submission" date="2022-04" db="EMBL/GenBank/DDBJ databases">
        <title>Jade perch genome.</title>
        <authorList>
            <person name="Chao B."/>
        </authorList>
    </citation>
    <scope>NUCLEOTIDE SEQUENCE</scope>
    <source>
        <strain evidence="1">CB-2022</strain>
    </source>
</reference>
<keyword evidence="2" id="KW-1185">Reference proteome</keyword>
<evidence type="ECO:0000313" key="2">
    <source>
        <dbReference type="Proteomes" id="UP000831701"/>
    </source>
</evidence>
<gene>
    <name evidence="1" type="ORF">L3Q82_014653</name>
</gene>
<accession>A0ACB8VZL5</accession>
<dbReference type="Proteomes" id="UP000831701">
    <property type="component" value="Chromosome 17"/>
</dbReference>
<protein>
    <submittedName>
        <fullName evidence="1">Uncharacterized protein</fullName>
    </submittedName>
</protein>